<comment type="similarity">
    <text evidence="2">Belongs to the glycosyl hydrolase 3 family.</text>
</comment>
<dbReference type="InterPro" id="IPR050226">
    <property type="entry name" value="NagZ_Beta-hexosaminidase"/>
</dbReference>
<dbReference type="GO" id="GO:0005975">
    <property type="term" value="P:carbohydrate metabolic process"/>
    <property type="evidence" value="ECO:0007669"/>
    <property type="project" value="InterPro"/>
</dbReference>
<organism evidence="9 10">
    <name type="scientific">Paenibacillus monticola</name>
    <dbReference type="NCBI Taxonomy" id="2666075"/>
    <lineage>
        <taxon>Bacteria</taxon>
        <taxon>Bacillati</taxon>
        <taxon>Bacillota</taxon>
        <taxon>Bacilli</taxon>
        <taxon>Bacillales</taxon>
        <taxon>Paenibacillaceae</taxon>
        <taxon>Paenibacillus</taxon>
    </lineage>
</organism>
<evidence type="ECO:0000256" key="7">
    <source>
        <dbReference type="SAM" id="SignalP"/>
    </source>
</evidence>
<dbReference type="EC" id="3.2.1.52" evidence="3"/>
<evidence type="ECO:0000256" key="6">
    <source>
        <dbReference type="SAM" id="MobiDB-lite"/>
    </source>
</evidence>
<keyword evidence="7" id="KW-0732">Signal</keyword>
<feature type="domain" description="Glycoside hydrolase family 3 N-terminal" evidence="8">
    <location>
        <begin position="92"/>
        <end position="413"/>
    </location>
</feature>
<protein>
    <recommendedName>
        <fullName evidence="3">beta-N-acetylhexosaminidase</fullName>
        <ecNumber evidence="3">3.2.1.52</ecNumber>
    </recommendedName>
</protein>
<evidence type="ECO:0000256" key="5">
    <source>
        <dbReference type="ARBA" id="ARBA00023295"/>
    </source>
</evidence>
<evidence type="ECO:0000256" key="2">
    <source>
        <dbReference type="ARBA" id="ARBA00005336"/>
    </source>
</evidence>
<dbReference type="EMBL" id="WJXB01000007">
    <property type="protein sequence ID" value="MRN55135.1"/>
    <property type="molecule type" value="Genomic_DNA"/>
</dbReference>
<evidence type="ECO:0000256" key="3">
    <source>
        <dbReference type="ARBA" id="ARBA00012663"/>
    </source>
</evidence>
<comment type="catalytic activity">
    <reaction evidence="1">
        <text>Hydrolysis of terminal non-reducing N-acetyl-D-hexosamine residues in N-acetyl-beta-D-hexosaminides.</text>
        <dbReference type="EC" id="3.2.1.52"/>
    </reaction>
</comment>
<dbReference type="InterPro" id="IPR001764">
    <property type="entry name" value="Glyco_hydro_3_N"/>
</dbReference>
<evidence type="ECO:0000313" key="10">
    <source>
        <dbReference type="Proteomes" id="UP000463051"/>
    </source>
</evidence>
<dbReference type="SUPFAM" id="SSF51445">
    <property type="entry name" value="(Trans)glycosidases"/>
    <property type="match status" value="1"/>
</dbReference>
<feature type="signal peptide" evidence="7">
    <location>
        <begin position="1"/>
        <end position="37"/>
    </location>
</feature>
<dbReference type="GO" id="GO:0004563">
    <property type="term" value="F:beta-N-acetylhexosaminidase activity"/>
    <property type="evidence" value="ECO:0007669"/>
    <property type="project" value="UniProtKB-EC"/>
</dbReference>
<comment type="caution">
    <text evidence="9">The sequence shown here is derived from an EMBL/GenBank/DDBJ whole genome shotgun (WGS) entry which is preliminary data.</text>
</comment>
<dbReference type="AlphaFoldDB" id="A0A7X2L3B0"/>
<accession>A0A7X2L3B0</accession>
<proteinExistence type="inferred from homology"/>
<gene>
    <name evidence="9" type="primary">nagZ</name>
    <name evidence="9" type="ORF">GJB61_19325</name>
</gene>
<feature type="region of interest" description="Disordered" evidence="6">
    <location>
        <begin position="55"/>
        <end position="83"/>
    </location>
</feature>
<dbReference type="PANTHER" id="PTHR30480">
    <property type="entry name" value="BETA-HEXOSAMINIDASE-RELATED"/>
    <property type="match status" value="1"/>
</dbReference>
<dbReference type="Gene3D" id="3.20.20.300">
    <property type="entry name" value="Glycoside hydrolase, family 3, N-terminal domain"/>
    <property type="match status" value="1"/>
</dbReference>
<name>A0A7X2L3B0_9BACL</name>
<evidence type="ECO:0000256" key="4">
    <source>
        <dbReference type="ARBA" id="ARBA00022801"/>
    </source>
</evidence>
<evidence type="ECO:0000256" key="1">
    <source>
        <dbReference type="ARBA" id="ARBA00001231"/>
    </source>
</evidence>
<dbReference type="InterPro" id="IPR017853">
    <property type="entry name" value="GH"/>
</dbReference>
<feature type="compositionally biased region" description="Low complexity" evidence="6">
    <location>
        <begin position="55"/>
        <end position="79"/>
    </location>
</feature>
<evidence type="ECO:0000259" key="8">
    <source>
        <dbReference type="Pfam" id="PF00933"/>
    </source>
</evidence>
<dbReference type="PROSITE" id="PS51257">
    <property type="entry name" value="PROKAR_LIPOPROTEIN"/>
    <property type="match status" value="1"/>
</dbReference>
<keyword evidence="5 9" id="KW-0326">Glycosidase</keyword>
<dbReference type="GO" id="GO:0009254">
    <property type="term" value="P:peptidoglycan turnover"/>
    <property type="evidence" value="ECO:0007669"/>
    <property type="project" value="TreeGrafter"/>
</dbReference>
<dbReference type="NCBIfam" id="NF003740">
    <property type="entry name" value="PRK05337.1"/>
    <property type="match status" value="1"/>
</dbReference>
<dbReference type="PANTHER" id="PTHR30480:SF13">
    <property type="entry name" value="BETA-HEXOSAMINIDASE"/>
    <property type="match status" value="1"/>
</dbReference>
<evidence type="ECO:0000313" key="9">
    <source>
        <dbReference type="EMBL" id="MRN55135.1"/>
    </source>
</evidence>
<dbReference type="Proteomes" id="UP000463051">
    <property type="component" value="Unassembled WGS sequence"/>
</dbReference>
<keyword evidence="10" id="KW-1185">Reference proteome</keyword>
<dbReference type="InterPro" id="IPR036962">
    <property type="entry name" value="Glyco_hydro_3_N_sf"/>
</dbReference>
<feature type="chain" id="PRO_5039642590" description="beta-N-acetylhexosaminidase" evidence="7">
    <location>
        <begin position="38"/>
        <end position="447"/>
    </location>
</feature>
<keyword evidence="4 9" id="KW-0378">Hydrolase</keyword>
<reference evidence="9 10" key="1">
    <citation type="submission" date="2019-11" db="EMBL/GenBank/DDBJ databases">
        <title>Paenibacillus monticola sp. nov., a novel PGPR strain isolated from mountain sample in China.</title>
        <authorList>
            <person name="Zhao Q."/>
            <person name="Li H.-P."/>
            <person name="Zhang J.-L."/>
        </authorList>
    </citation>
    <scope>NUCLEOTIDE SEQUENCE [LARGE SCALE GENOMIC DNA]</scope>
    <source>
        <strain evidence="9 10">LC-T2</strain>
    </source>
</reference>
<sequence length="447" mass="47180">MIKLSHQNIRNPLTNSVIVASVLLCLLLISGCSGSNAQAGTTAAPTTTLTVTPEQTVASSATPAPTQSPTSAAAPVPSQENDSVTQTIAGMTLEEKIGQMLLVGIDGTVLDANAKKMITQDNVGGIILYAANIKDLKGMVSLVNSLKKSNSTNPVPLFMSVDQEGGKVSRMPAEFAKIPSNGIVGDSNNAATAKTMGTLLAREILAAGFNMNFAPVLDINSNPDNPVIGDRSFGSSASKVIKLGIAEMQGIESEGIVPVIKHFPGHGDTSVDSHLELPVVNKTAAQLAKLEWLPFQAAIKANADAVMVAHILFPKLDPNKPASLSDIIIGKQLRGDMGFKGVVITDDLTMGAITKHFNLGNAAIDTVKAGSDILLIAHEYENEQIVLKALLQSVKKGEITEARIDESVHRILALKNKYQISDDAVPIPDLSELNTAITSWRNKMSKN</sequence>
<dbReference type="RefSeq" id="WP_154120639.1">
    <property type="nucleotide sequence ID" value="NZ_WJXB01000007.1"/>
</dbReference>
<dbReference type="Pfam" id="PF00933">
    <property type="entry name" value="Glyco_hydro_3"/>
    <property type="match status" value="1"/>
</dbReference>